<dbReference type="Proteomes" id="UP000199032">
    <property type="component" value="Unassembled WGS sequence"/>
</dbReference>
<dbReference type="PANTHER" id="PTHR16305">
    <property type="entry name" value="TESTICULAR SOLUBLE ADENYLYL CYCLASE"/>
    <property type="match status" value="1"/>
</dbReference>
<dbReference type="SMART" id="SM00028">
    <property type="entry name" value="TPR"/>
    <property type="match status" value="6"/>
</dbReference>
<dbReference type="InterPro" id="IPR041664">
    <property type="entry name" value="AAA_16"/>
</dbReference>
<dbReference type="PROSITE" id="PS50125">
    <property type="entry name" value="GUANYLATE_CYCLASE_2"/>
    <property type="match status" value="1"/>
</dbReference>
<dbReference type="SUPFAM" id="SSF48452">
    <property type="entry name" value="TPR-like"/>
    <property type="match status" value="3"/>
</dbReference>
<sequence length="1148" mass="128870">MVCQKCGLRIEPGSRFCDGCGSPLGAEVGPETLFTSSSVFSKTPASYTLKRSPEKILNSLAVLEGERKQVTVLFVDVAGFTSMSERLDPEDVHTIMQYAFKLMLEEVHHFEGTVSQFLGDGIMALFGAPMAHEDHAQRAVRAALGIRKALEAYQEDLQQQRNLSFQVRQGLNTGLVVVGSIGTDLRTDYTAMGDTTNISARLQQAADRGQILVSEATHRVVKGYFQTRILGGLTLKGKTEPVVAWEILGVREGRTRMEVAAEDGFTPYVGRERELQTLFDCFEKARGGQGQVAFIVGEPGIGKSRLLYEFHRKLSGDATWLEGQCMSFGQSMAMHPIIDMMKRTFGIEGEDNEGTIADKIELGVLKVGEHLRPVIPYLRHLLSIEPGDPAVLTMDPQQRRGETFDALRQFFVGTSTIQPLIRVHEDCHWMDMATEDYLSLMATIVPTNRILDIFTYRTGYSHPFGERTYHNNIRLTPLSAEDSMHIAESVLSVEHLPQNLHRLVTSRAEGNPFFLEEIIKSLQETGAIRRSGERYVLAKRITEIFVPSTIQDVIMARIDRLDEAPKKILQLASVIGREFSTRLLDRITDIQDRRASPLQELKAVGLIYEKRLSSEQAYIFKHALTHDVAYGSLLIQRRKELHRIIALAIETLYADRLTEQYEVLAHHFTRAEDWSHALGYLLRSAEKALKSFANREAVVLYDKALDVTSRLEGTADVKVLMSIRETKANAYFALSDFSNSHAESECLLALARHMGDKVKEGAALASMAFSSFWAHDFDKALEESRQALDVATQVDAAPVIAASRFTNGYIYATTERLEAARIEWTEALRIGRATAAHVPESLSLGCLALQRNWAGEYVEAAQQVEEAVHIAHEHRLVMPILWTVWISGLVCIGKGKYDAALMKLEQHLAFSEKVGAEVISLRVLNTLGWLWIEFDNHTRALDMNKRSADGARKRGDPETFANANINLADILLAKGKLPEAQEVTEETYKMVKHPATSDWMRWRYSTHLFSTMGDLSLICGNPAKAWEWANQCLEIATRTNSTKNLAKGWRLRGEIALAERRWDDSLHALQQALTFAQTTGNPTQIWKTHVALGRLNEARRRPDAAYSAYVEARKVLDDINICLHDERLRTSFDTSPLIQQVYKLSAPR</sequence>
<keyword evidence="1" id="KW-0547">Nucleotide-binding</keyword>
<dbReference type="Gene3D" id="3.30.70.1230">
    <property type="entry name" value="Nucleotide cyclase"/>
    <property type="match status" value="1"/>
</dbReference>
<feature type="domain" description="Guanylate cyclase" evidence="3">
    <location>
        <begin position="71"/>
        <end position="203"/>
    </location>
</feature>
<dbReference type="InterPro" id="IPR001054">
    <property type="entry name" value="A/G_cyclase"/>
</dbReference>
<dbReference type="InterPro" id="IPR027417">
    <property type="entry name" value="P-loop_NTPase"/>
</dbReference>
<protein>
    <submittedName>
        <fullName evidence="4">Putative Adenylate and Guanylate cyclase catalytic domain protein</fullName>
    </submittedName>
</protein>
<evidence type="ECO:0000256" key="2">
    <source>
        <dbReference type="ARBA" id="ARBA00022840"/>
    </source>
</evidence>
<gene>
    <name evidence="4" type="ORF">COMA1_40414</name>
</gene>
<dbReference type="InterPro" id="IPR019734">
    <property type="entry name" value="TPR_rpt"/>
</dbReference>
<dbReference type="Pfam" id="PF13191">
    <property type="entry name" value="AAA_16"/>
    <property type="match status" value="1"/>
</dbReference>
<name>A0A0S4LMY2_9BACT</name>
<dbReference type="GO" id="GO:0035556">
    <property type="term" value="P:intracellular signal transduction"/>
    <property type="evidence" value="ECO:0007669"/>
    <property type="project" value="InterPro"/>
</dbReference>
<dbReference type="Gene3D" id="1.25.40.10">
    <property type="entry name" value="Tetratricopeptide repeat domain"/>
    <property type="match status" value="2"/>
</dbReference>
<dbReference type="EMBL" id="CZQA01000010">
    <property type="protein sequence ID" value="CUS38106.1"/>
    <property type="molecule type" value="Genomic_DNA"/>
</dbReference>
<evidence type="ECO:0000256" key="1">
    <source>
        <dbReference type="ARBA" id="ARBA00022741"/>
    </source>
</evidence>
<dbReference type="SUPFAM" id="SSF52540">
    <property type="entry name" value="P-loop containing nucleoside triphosphate hydrolases"/>
    <property type="match status" value="1"/>
</dbReference>
<keyword evidence="5" id="KW-1185">Reference proteome</keyword>
<dbReference type="AlphaFoldDB" id="A0A0S4LMY2"/>
<accession>A0A0S4LMY2</accession>
<proteinExistence type="predicted"/>
<organism evidence="4 5">
    <name type="scientific">Candidatus Nitrospira nitrosa</name>
    <dbReference type="NCBI Taxonomy" id="1742972"/>
    <lineage>
        <taxon>Bacteria</taxon>
        <taxon>Pseudomonadati</taxon>
        <taxon>Nitrospirota</taxon>
        <taxon>Nitrospiria</taxon>
        <taxon>Nitrospirales</taxon>
        <taxon>Nitrospiraceae</taxon>
        <taxon>Nitrospira</taxon>
    </lineage>
</organism>
<dbReference type="GO" id="GO:0009190">
    <property type="term" value="P:cyclic nucleotide biosynthetic process"/>
    <property type="evidence" value="ECO:0007669"/>
    <property type="project" value="InterPro"/>
</dbReference>
<dbReference type="Pfam" id="PF00211">
    <property type="entry name" value="Guanylate_cyc"/>
    <property type="match status" value="1"/>
</dbReference>
<dbReference type="Gene3D" id="3.40.50.300">
    <property type="entry name" value="P-loop containing nucleotide triphosphate hydrolases"/>
    <property type="match status" value="1"/>
</dbReference>
<dbReference type="PANTHER" id="PTHR16305:SF28">
    <property type="entry name" value="GUANYLATE CYCLASE DOMAIN-CONTAINING PROTEIN"/>
    <property type="match status" value="1"/>
</dbReference>
<reference evidence="4 5" key="1">
    <citation type="submission" date="2015-10" db="EMBL/GenBank/DDBJ databases">
        <authorList>
            <person name="Gilbert D.G."/>
        </authorList>
    </citation>
    <scope>NUCLEOTIDE SEQUENCE [LARGE SCALE GENOMIC DNA]</scope>
    <source>
        <strain evidence="4">COMA1</strain>
    </source>
</reference>
<evidence type="ECO:0000313" key="5">
    <source>
        <dbReference type="Proteomes" id="UP000199032"/>
    </source>
</evidence>
<keyword evidence="2" id="KW-0067">ATP-binding</keyword>
<dbReference type="STRING" id="1742972.COMA1_40414"/>
<dbReference type="GO" id="GO:0005524">
    <property type="term" value="F:ATP binding"/>
    <property type="evidence" value="ECO:0007669"/>
    <property type="project" value="UniProtKB-KW"/>
</dbReference>
<dbReference type="GO" id="GO:0004016">
    <property type="term" value="F:adenylate cyclase activity"/>
    <property type="evidence" value="ECO:0007669"/>
    <property type="project" value="TreeGrafter"/>
</dbReference>
<dbReference type="CDD" id="cd07302">
    <property type="entry name" value="CHD"/>
    <property type="match status" value="1"/>
</dbReference>
<dbReference type="SUPFAM" id="SSF55073">
    <property type="entry name" value="Nucleotide cyclase"/>
    <property type="match status" value="1"/>
</dbReference>
<dbReference type="InterPro" id="IPR029787">
    <property type="entry name" value="Nucleotide_cyclase"/>
</dbReference>
<dbReference type="SMART" id="SM00044">
    <property type="entry name" value="CYCc"/>
    <property type="match status" value="1"/>
</dbReference>
<dbReference type="GO" id="GO:0005737">
    <property type="term" value="C:cytoplasm"/>
    <property type="evidence" value="ECO:0007669"/>
    <property type="project" value="TreeGrafter"/>
</dbReference>
<dbReference type="InterPro" id="IPR011990">
    <property type="entry name" value="TPR-like_helical_dom_sf"/>
</dbReference>
<evidence type="ECO:0000259" key="3">
    <source>
        <dbReference type="PROSITE" id="PS50125"/>
    </source>
</evidence>
<evidence type="ECO:0000313" key="4">
    <source>
        <dbReference type="EMBL" id="CUS38106.1"/>
    </source>
</evidence>